<organism evidence="1">
    <name type="scientific">uncultured Nocardioides sp</name>
    <dbReference type="NCBI Taxonomy" id="198441"/>
    <lineage>
        <taxon>Bacteria</taxon>
        <taxon>Bacillati</taxon>
        <taxon>Actinomycetota</taxon>
        <taxon>Actinomycetes</taxon>
        <taxon>Propionibacteriales</taxon>
        <taxon>Nocardioidaceae</taxon>
        <taxon>Nocardioides</taxon>
        <taxon>environmental samples</taxon>
    </lineage>
</organism>
<evidence type="ECO:0008006" key="2">
    <source>
        <dbReference type="Google" id="ProtNLM"/>
    </source>
</evidence>
<dbReference type="Gene3D" id="3.40.50.12500">
    <property type="match status" value="1"/>
</dbReference>
<dbReference type="EMBL" id="CADCUP010000193">
    <property type="protein sequence ID" value="CAA9412426.1"/>
    <property type="molecule type" value="Genomic_DNA"/>
</dbReference>
<evidence type="ECO:0000313" key="1">
    <source>
        <dbReference type="EMBL" id="CAA9412426.1"/>
    </source>
</evidence>
<dbReference type="InterPro" id="IPR053714">
    <property type="entry name" value="Iso_Racemase_Enz_sf"/>
</dbReference>
<reference evidence="1" key="1">
    <citation type="submission" date="2020-02" db="EMBL/GenBank/DDBJ databases">
        <authorList>
            <person name="Meier V. D."/>
        </authorList>
    </citation>
    <scope>NUCLEOTIDE SEQUENCE</scope>
    <source>
        <strain evidence="1">AVDCRST_MAG06</strain>
    </source>
</reference>
<dbReference type="AlphaFoldDB" id="A0A6J4PGR5"/>
<sequence length="212" mass="22033">MRILAITPIRVTEEELVRRQARYDRLSPPGVEVHLDNLTGPDAPRALDTADDVAASEALLTGQLADADPSRYDALLPDCVLDPVVGTGADLPLPLHGITRLSAHHLAGLGARLGAVARNRAIADELDRKLATYALVTSGPTAVMDLSFDAIADDAVWAAAAAETVSGLDVDVVLNACSAVDVGASATGPRLVDPTRLALELLGLPARTAVRA</sequence>
<proteinExistence type="predicted"/>
<dbReference type="RefSeq" id="WP_295661070.1">
    <property type="nucleotide sequence ID" value="NZ_CADCUP010000193.1"/>
</dbReference>
<gene>
    <name evidence="1" type="ORF">AVDCRST_MAG06-2878</name>
</gene>
<name>A0A6J4PGR5_9ACTN</name>
<accession>A0A6J4PGR5</accession>
<protein>
    <recommendedName>
        <fullName evidence="2">Hydantoin racemase</fullName>
    </recommendedName>
</protein>